<accession>A0A8H3J7E5</accession>
<dbReference type="EMBL" id="CAJPDR010000727">
    <property type="protein sequence ID" value="CAF9942201.1"/>
    <property type="molecule type" value="Genomic_DNA"/>
</dbReference>
<organism evidence="1 2">
    <name type="scientific">Alectoria fallacina</name>
    <dbReference type="NCBI Taxonomy" id="1903189"/>
    <lineage>
        <taxon>Eukaryota</taxon>
        <taxon>Fungi</taxon>
        <taxon>Dikarya</taxon>
        <taxon>Ascomycota</taxon>
        <taxon>Pezizomycotina</taxon>
        <taxon>Lecanoromycetes</taxon>
        <taxon>OSLEUM clade</taxon>
        <taxon>Lecanoromycetidae</taxon>
        <taxon>Lecanorales</taxon>
        <taxon>Lecanorineae</taxon>
        <taxon>Parmeliaceae</taxon>
        <taxon>Alectoria</taxon>
    </lineage>
</organism>
<gene>
    <name evidence="1" type="ORF">ALECFALPRED_009567</name>
</gene>
<comment type="caution">
    <text evidence="1">The sequence shown here is derived from an EMBL/GenBank/DDBJ whole genome shotgun (WGS) entry which is preliminary data.</text>
</comment>
<proteinExistence type="predicted"/>
<evidence type="ECO:0000313" key="2">
    <source>
        <dbReference type="Proteomes" id="UP000664203"/>
    </source>
</evidence>
<dbReference type="AlphaFoldDB" id="A0A8H3J7E5"/>
<sequence length="297" mass="33314">MVEHEPNSWHDPGGLLADLLCKIKSDTSIGHYVKKLDLSMWNNDARDGWKPDEVFDRSATTNRTRLRKDSKTNMDIVEEAIRAIEIIPAGEGDDWLHQVCLGNEDPLVTLLFLHAPALHTLLFVAPYNRRESSYLLKTIQRVAEQGFAVKPHPSHLKNVEIHCAEGWKNLDFVKAFMSLPSLTAINMNNLFVDGRRHRANSAILPKPLNVSEFPFPTGFLPEKAFSELLQGVKNLRVFAYNITNLWRDEDCTSKFDCLAVMGSLEANASHTLEHLKLGAPGVEASQIAPIQGFHATL</sequence>
<evidence type="ECO:0000313" key="1">
    <source>
        <dbReference type="EMBL" id="CAF9942201.1"/>
    </source>
</evidence>
<dbReference type="Proteomes" id="UP000664203">
    <property type="component" value="Unassembled WGS sequence"/>
</dbReference>
<keyword evidence="2" id="KW-1185">Reference proteome</keyword>
<dbReference type="OrthoDB" id="5304354at2759"/>
<protein>
    <submittedName>
        <fullName evidence="1">Uncharacterized protein</fullName>
    </submittedName>
</protein>
<name>A0A8H3J7E5_9LECA</name>
<reference evidence="1" key="1">
    <citation type="submission" date="2021-03" db="EMBL/GenBank/DDBJ databases">
        <authorList>
            <person name="Tagirdzhanova G."/>
        </authorList>
    </citation>
    <scope>NUCLEOTIDE SEQUENCE</scope>
</reference>